<dbReference type="EMBL" id="JAEUBD010001504">
    <property type="protein sequence ID" value="KAH3659884.1"/>
    <property type="molecule type" value="Genomic_DNA"/>
</dbReference>
<evidence type="ECO:0000256" key="2">
    <source>
        <dbReference type="ARBA" id="ARBA00022723"/>
    </source>
</evidence>
<dbReference type="Proteomes" id="UP000788993">
    <property type="component" value="Unassembled WGS sequence"/>
</dbReference>
<dbReference type="PROSITE" id="PS01137">
    <property type="entry name" value="TATD_1"/>
    <property type="match status" value="1"/>
</dbReference>
<keyword evidence="6" id="KW-1185">Reference proteome</keyword>
<comment type="cofactor">
    <cofactor evidence="1">
        <name>Zn(2+)</name>
        <dbReference type="ChEBI" id="CHEBI:29105"/>
    </cofactor>
</comment>
<dbReference type="InterPro" id="IPR018228">
    <property type="entry name" value="DNase_TatD-rel_CS"/>
</dbReference>
<organism evidence="5 6">
    <name type="scientific">Ogataea polymorpha</name>
    <dbReference type="NCBI Taxonomy" id="460523"/>
    <lineage>
        <taxon>Eukaryota</taxon>
        <taxon>Fungi</taxon>
        <taxon>Dikarya</taxon>
        <taxon>Ascomycota</taxon>
        <taxon>Saccharomycotina</taxon>
        <taxon>Pichiomycetes</taxon>
        <taxon>Pichiales</taxon>
        <taxon>Pichiaceae</taxon>
        <taxon>Ogataea</taxon>
    </lineage>
</organism>
<dbReference type="InterPro" id="IPR032466">
    <property type="entry name" value="Metal_Hydrolase"/>
</dbReference>
<dbReference type="GO" id="GO:0046872">
    <property type="term" value="F:metal ion binding"/>
    <property type="evidence" value="ECO:0007669"/>
    <property type="project" value="UniProtKB-KW"/>
</dbReference>
<keyword evidence="3" id="KW-0378">Hydrolase</keyword>
<dbReference type="PANTHER" id="PTHR43668">
    <property type="entry name" value="ALLANTOINASE"/>
    <property type="match status" value="1"/>
</dbReference>
<dbReference type="PANTHER" id="PTHR43668:SF2">
    <property type="entry name" value="ALLANTOINASE"/>
    <property type="match status" value="1"/>
</dbReference>
<proteinExistence type="predicted"/>
<dbReference type="GO" id="GO:0004038">
    <property type="term" value="F:allantoinase activity"/>
    <property type="evidence" value="ECO:0007669"/>
    <property type="project" value="TreeGrafter"/>
</dbReference>
<dbReference type="OrthoDB" id="10258955at2759"/>
<dbReference type="GO" id="GO:0006145">
    <property type="term" value="P:purine nucleobase catabolic process"/>
    <property type="evidence" value="ECO:0007669"/>
    <property type="project" value="TreeGrafter"/>
</dbReference>
<evidence type="ECO:0000313" key="6">
    <source>
        <dbReference type="Proteomes" id="UP000788993"/>
    </source>
</evidence>
<sequence>MSKAISSSKVVANDRVGPATIIYSEYSGKILTVIPSILDDGDLMFAQYNVVSYRKLDPLVIMPGLVDAHVHLNEPGRTEWEGFATGTQAAASGGVTTVVDMPLNAVPPTTTIENFYLKLEAAKGQCWVDTAFWGGLVPTNLDHLVPLIQAGVRGFKGFLMDSGVSEFPMITPEYIQQALKRVNGFSTVLLFHAEMDSDCDASIDAHHHYDGLTDHQAQLLASSPTLHPVEPTIGAISQLAKSPKIRALSLDDEITPLEKAIEDNSDLESVDPTSYSSFLASRPDSFEITAIKNIIACSGKYPSTNVHIVHLATKEALPMIEYAQKKLNLPITAETCFHYLTLKAEDIPNGATQFKCCPPIRTDTNRRELWNGLKRGIITSVVSDHSPCTPELKGLERGDFFEAWGGISSVGFGLPLLYSEGLNFGISFTDIARWCCENTAKQVGLEHRKGSIAPGMDADFAIFDPEAHHTVANVRTFFKNKLTAFNGRKLHGRVVETVLRGRSIYALGKGVSDLPIGELLLEPRRNK</sequence>
<reference evidence="5" key="2">
    <citation type="submission" date="2021-01" db="EMBL/GenBank/DDBJ databases">
        <authorList>
            <person name="Schikora-Tamarit M.A."/>
        </authorList>
    </citation>
    <scope>NUCLEOTIDE SEQUENCE</scope>
    <source>
        <strain evidence="5">NCAIM Y.01608</strain>
    </source>
</reference>
<accession>A0A9P8SZA2</accession>
<dbReference type="InterPro" id="IPR006680">
    <property type="entry name" value="Amidohydro-rel"/>
</dbReference>
<evidence type="ECO:0000256" key="1">
    <source>
        <dbReference type="ARBA" id="ARBA00001947"/>
    </source>
</evidence>
<name>A0A9P8SZA2_9ASCO</name>
<dbReference type="InterPro" id="IPR011059">
    <property type="entry name" value="Metal-dep_hydrolase_composite"/>
</dbReference>
<dbReference type="AlphaFoldDB" id="A0A9P8SZA2"/>
<dbReference type="PROSITE" id="PS00482">
    <property type="entry name" value="DIHYDROOROTASE_1"/>
    <property type="match status" value="1"/>
</dbReference>
<dbReference type="Gene3D" id="3.20.20.140">
    <property type="entry name" value="Metal-dependent hydrolases"/>
    <property type="match status" value="2"/>
</dbReference>
<evidence type="ECO:0000313" key="5">
    <source>
        <dbReference type="EMBL" id="KAH3659884.1"/>
    </source>
</evidence>
<comment type="caution">
    <text evidence="5">The sequence shown here is derived from an EMBL/GenBank/DDBJ whole genome shotgun (WGS) entry which is preliminary data.</text>
</comment>
<feature type="domain" description="Amidohydrolase-related" evidence="4">
    <location>
        <begin position="60"/>
        <end position="502"/>
    </location>
</feature>
<evidence type="ECO:0000256" key="3">
    <source>
        <dbReference type="ARBA" id="ARBA00022801"/>
    </source>
</evidence>
<evidence type="ECO:0000259" key="4">
    <source>
        <dbReference type="Pfam" id="PF01979"/>
    </source>
</evidence>
<dbReference type="SUPFAM" id="SSF51338">
    <property type="entry name" value="Composite domain of metallo-dependent hydrolases"/>
    <property type="match status" value="1"/>
</dbReference>
<dbReference type="InterPro" id="IPR050138">
    <property type="entry name" value="DHOase/Allantoinase_Hydrolase"/>
</dbReference>
<protein>
    <recommendedName>
        <fullName evidence="4">Amidohydrolase-related domain-containing protein</fullName>
    </recommendedName>
</protein>
<dbReference type="Pfam" id="PF01979">
    <property type="entry name" value="Amidohydro_1"/>
    <property type="match status" value="1"/>
</dbReference>
<keyword evidence="2" id="KW-0479">Metal-binding</keyword>
<dbReference type="SUPFAM" id="SSF51556">
    <property type="entry name" value="Metallo-dependent hydrolases"/>
    <property type="match status" value="1"/>
</dbReference>
<gene>
    <name evidence="5" type="ORF">OGATHE_005929</name>
</gene>
<dbReference type="GO" id="GO:0005737">
    <property type="term" value="C:cytoplasm"/>
    <property type="evidence" value="ECO:0007669"/>
    <property type="project" value="TreeGrafter"/>
</dbReference>
<reference evidence="5" key="1">
    <citation type="journal article" date="2021" name="Open Biol.">
        <title>Shared evolutionary footprints suggest mitochondrial oxidative damage underlies multiple complex I losses in fungi.</title>
        <authorList>
            <person name="Schikora-Tamarit M.A."/>
            <person name="Marcet-Houben M."/>
            <person name="Nosek J."/>
            <person name="Gabaldon T."/>
        </authorList>
    </citation>
    <scope>NUCLEOTIDE SEQUENCE</scope>
    <source>
        <strain evidence="5">NCAIM Y.01608</strain>
    </source>
</reference>
<dbReference type="InterPro" id="IPR002195">
    <property type="entry name" value="Dihydroorotase_CS"/>
</dbReference>